<evidence type="ECO:0000256" key="6">
    <source>
        <dbReference type="ARBA" id="ARBA00022900"/>
    </source>
</evidence>
<sequence>MRIIGTALSAAALVVATAAPAGATEQTGLYLVISDPDGTWGRGVSLDCPPNRALHPHAESACADLDMAGGDFDNLPGDQHPCTLEYDPVEATAEGTYQGNSVRWTAEFSNACTLDADTGWVFRF</sequence>
<dbReference type="InterPro" id="IPR000691">
    <property type="entry name" value="Prot_inh_I16_SSI"/>
</dbReference>
<keyword evidence="6 8" id="KW-0722">Serine protease inhibitor</keyword>
<dbReference type="InterPro" id="IPR023549">
    <property type="entry name" value="Subtilisin_inhibitor"/>
</dbReference>
<organism evidence="11 12">
    <name type="scientific">Saccharothrix violaceirubra</name>
    <dbReference type="NCBI Taxonomy" id="413306"/>
    <lineage>
        <taxon>Bacteria</taxon>
        <taxon>Bacillati</taxon>
        <taxon>Actinomycetota</taxon>
        <taxon>Actinomycetes</taxon>
        <taxon>Pseudonocardiales</taxon>
        <taxon>Pseudonocardiaceae</taxon>
        <taxon>Saccharothrix</taxon>
    </lineage>
</organism>
<comment type="subunit">
    <text evidence="3">Homodimer.</text>
</comment>
<evidence type="ECO:0000256" key="7">
    <source>
        <dbReference type="ARBA" id="ARBA00023157"/>
    </source>
</evidence>
<keyword evidence="12" id="KW-1185">Reference proteome</keyword>
<dbReference type="AlphaFoldDB" id="A0A7W7WW26"/>
<feature type="signal peptide" evidence="9">
    <location>
        <begin position="1"/>
        <end position="23"/>
    </location>
</feature>
<keyword evidence="5 8" id="KW-0646">Protease inhibitor</keyword>
<reference evidence="11 12" key="1">
    <citation type="submission" date="2020-08" db="EMBL/GenBank/DDBJ databases">
        <title>Sequencing the genomes of 1000 actinobacteria strains.</title>
        <authorList>
            <person name="Klenk H.-P."/>
        </authorList>
    </citation>
    <scope>NUCLEOTIDE SEQUENCE [LARGE SCALE GENOMIC DNA]</scope>
    <source>
        <strain evidence="11 12">DSM 45084</strain>
    </source>
</reference>
<feature type="domain" description="Subtilisin inhibitor" evidence="10">
    <location>
        <begin position="41"/>
        <end position="110"/>
    </location>
</feature>
<dbReference type="InterPro" id="IPR036819">
    <property type="entry name" value="Subtilisin_inhibitor-like_sf"/>
</dbReference>
<feature type="chain" id="PRO_5031539803" description="Subtilisin inhibitor domain-containing protein" evidence="9">
    <location>
        <begin position="24"/>
        <end position="124"/>
    </location>
</feature>
<dbReference type="EMBL" id="JACHJS010000001">
    <property type="protein sequence ID" value="MBB4965118.1"/>
    <property type="molecule type" value="Genomic_DNA"/>
</dbReference>
<dbReference type="Pfam" id="PF00720">
    <property type="entry name" value="SSI"/>
    <property type="match status" value="1"/>
</dbReference>
<keyword evidence="4" id="KW-0964">Secreted</keyword>
<evidence type="ECO:0000256" key="8">
    <source>
        <dbReference type="RuleBase" id="RU003471"/>
    </source>
</evidence>
<comment type="caution">
    <text evidence="11">The sequence shown here is derived from an EMBL/GenBank/DDBJ whole genome shotgun (WGS) entry which is preliminary data.</text>
</comment>
<evidence type="ECO:0000256" key="3">
    <source>
        <dbReference type="ARBA" id="ARBA00011738"/>
    </source>
</evidence>
<evidence type="ECO:0000256" key="5">
    <source>
        <dbReference type="ARBA" id="ARBA00022690"/>
    </source>
</evidence>
<accession>A0A7W7WW26</accession>
<evidence type="ECO:0000256" key="1">
    <source>
        <dbReference type="ARBA" id="ARBA00004613"/>
    </source>
</evidence>
<evidence type="ECO:0000313" key="11">
    <source>
        <dbReference type="EMBL" id="MBB4965118.1"/>
    </source>
</evidence>
<dbReference type="GO" id="GO:0004867">
    <property type="term" value="F:serine-type endopeptidase inhibitor activity"/>
    <property type="evidence" value="ECO:0007669"/>
    <property type="project" value="UniProtKB-KW"/>
</dbReference>
<comment type="similarity">
    <text evidence="2 8">Belongs to the protease inhibitor I16 (SSI) family.</text>
</comment>
<evidence type="ECO:0000256" key="4">
    <source>
        <dbReference type="ARBA" id="ARBA00022525"/>
    </source>
</evidence>
<keyword evidence="9" id="KW-0732">Signal</keyword>
<dbReference type="GO" id="GO:0005576">
    <property type="term" value="C:extracellular region"/>
    <property type="evidence" value="ECO:0007669"/>
    <property type="project" value="UniProtKB-SubCell"/>
</dbReference>
<proteinExistence type="inferred from homology"/>
<keyword evidence="7" id="KW-1015">Disulfide bond</keyword>
<dbReference type="PRINTS" id="PR00294">
    <property type="entry name" value="SSBTLNINHBTR"/>
</dbReference>
<name>A0A7W7WW26_9PSEU</name>
<dbReference type="Proteomes" id="UP000542674">
    <property type="component" value="Unassembled WGS sequence"/>
</dbReference>
<comment type="subcellular location">
    <subcellularLocation>
        <location evidence="1">Secreted</location>
    </subcellularLocation>
</comment>
<protein>
    <recommendedName>
        <fullName evidence="10">Subtilisin inhibitor domain-containing protein</fullName>
    </recommendedName>
</protein>
<evidence type="ECO:0000256" key="2">
    <source>
        <dbReference type="ARBA" id="ARBA00010472"/>
    </source>
</evidence>
<dbReference type="SUPFAM" id="SSF55399">
    <property type="entry name" value="Subtilisin inhibitor"/>
    <property type="match status" value="1"/>
</dbReference>
<evidence type="ECO:0000256" key="9">
    <source>
        <dbReference type="SAM" id="SignalP"/>
    </source>
</evidence>
<gene>
    <name evidence="11" type="ORF">F4559_002477</name>
</gene>
<dbReference type="Gene3D" id="3.30.350.10">
    <property type="entry name" value="Subtilisin inhibitor-like"/>
    <property type="match status" value="1"/>
</dbReference>
<evidence type="ECO:0000313" key="12">
    <source>
        <dbReference type="Proteomes" id="UP000542674"/>
    </source>
</evidence>
<evidence type="ECO:0000259" key="10">
    <source>
        <dbReference type="Pfam" id="PF00720"/>
    </source>
</evidence>
<dbReference type="RefSeq" id="WP_184668521.1">
    <property type="nucleotide sequence ID" value="NZ_BAABAI010000013.1"/>
</dbReference>